<proteinExistence type="inferred from homology"/>
<dbReference type="PROSITE" id="PS00672">
    <property type="entry name" value="V8_HIS"/>
    <property type="match status" value="1"/>
</dbReference>
<evidence type="ECO:0000259" key="8">
    <source>
        <dbReference type="Pfam" id="PF00089"/>
    </source>
</evidence>
<evidence type="ECO:0000313" key="10">
    <source>
        <dbReference type="Proteomes" id="UP000198921"/>
    </source>
</evidence>
<dbReference type="PANTHER" id="PTHR15462:SF8">
    <property type="entry name" value="SERINE PROTEASE"/>
    <property type="match status" value="1"/>
</dbReference>
<dbReference type="GO" id="GO:0006508">
    <property type="term" value="P:proteolysis"/>
    <property type="evidence" value="ECO:0007669"/>
    <property type="project" value="UniProtKB-KW"/>
</dbReference>
<dbReference type="AlphaFoldDB" id="A0A1H3R5U7"/>
<feature type="domain" description="Peptidase S1" evidence="8">
    <location>
        <begin position="76"/>
        <end position="216"/>
    </location>
</feature>
<evidence type="ECO:0000256" key="6">
    <source>
        <dbReference type="RuleBase" id="RU004296"/>
    </source>
</evidence>
<dbReference type="InterPro" id="IPR009003">
    <property type="entry name" value="Peptidase_S1_PA"/>
</dbReference>
<keyword evidence="10" id="KW-1185">Reference proteome</keyword>
<dbReference type="PRINTS" id="PR00839">
    <property type="entry name" value="V8PROTEASE"/>
</dbReference>
<evidence type="ECO:0000256" key="5">
    <source>
        <dbReference type="ARBA" id="ARBA00022825"/>
    </source>
</evidence>
<dbReference type="InterPro" id="IPR028301">
    <property type="entry name" value="V8_his_AS"/>
</dbReference>
<evidence type="ECO:0000256" key="1">
    <source>
        <dbReference type="ARBA" id="ARBA00008764"/>
    </source>
</evidence>
<feature type="region of interest" description="Disordered" evidence="7">
    <location>
        <begin position="1"/>
        <end position="43"/>
    </location>
</feature>
<dbReference type="InterPro" id="IPR018114">
    <property type="entry name" value="TRYPSIN_HIS"/>
</dbReference>
<dbReference type="Proteomes" id="UP000198921">
    <property type="component" value="Unassembled WGS sequence"/>
</dbReference>
<name>A0A1H3R5U7_9ACTN</name>
<keyword evidence="5 6" id="KW-0720">Serine protease</keyword>
<keyword evidence="2 6" id="KW-0645">Protease</keyword>
<gene>
    <name evidence="9" type="ORF">SAMN05660209_05016</name>
</gene>
<dbReference type="PANTHER" id="PTHR15462">
    <property type="entry name" value="SERINE PROTEASE"/>
    <property type="match status" value="1"/>
</dbReference>
<evidence type="ECO:0000313" key="9">
    <source>
        <dbReference type="EMBL" id="SDZ20329.1"/>
    </source>
</evidence>
<dbReference type="InterPro" id="IPR008256">
    <property type="entry name" value="Peptidase_S1B"/>
</dbReference>
<dbReference type="InterPro" id="IPR001254">
    <property type="entry name" value="Trypsin_dom"/>
</dbReference>
<dbReference type="PROSITE" id="PS00134">
    <property type="entry name" value="TRYPSIN_HIS"/>
    <property type="match status" value="1"/>
</dbReference>
<feature type="compositionally biased region" description="Basic and acidic residues" evidence="7">
    <location>
        <begin position="32"/>
        <end position="42"/>
    </location>
</feature>
<dbReference type="Pfam" id="PF00089">
    <property type="entry name" value="Trypsin"/>
    <property type="match status" value="1"/>
</dbReference>
<keyword evidence="3" id="KW-0732">Signal</keyword>
<dbReference type="EMBL" id="FNOT01000029">
    <property type="protein sequence ID" value="SDZ20329.1"/>
    <property type="molecule type" value="Genomic_DNA"/>
</dbReference>
<reference evidence="10" key="1">
    <citation type="submission" date="2016-10" db="EMBL/GenBank/DDBJ databases">
        <authorList>
            <person name="Varghese N."/>
            <person name="Submissions S."/>
        </authorList>
    </citation>
    <scope>NUCLEOTIDE SEQUENCE [LARGE SCALE GENOMIC DNA]</scope>
    <source>
        <strain evidence="10">DSM 45422</strain>
    </source>
</reference>
<dbReference type="STRING" id="1137993.SAMN05660209_05016"/>
<comment type="similarity">
    <text evidence="1 6">Belongs to the peptidase S1B family.</text>
</comment>
<dbReference type="GO" id="GO:0004252">
    <property type="term" value="F:serine-type endopeptidase activity"/>
    <property type="evidence" value="ECO:0007669"/>
    <property type="project" value="InterPro"/>
</dbReference>
<evidence type="ECO:0000256" key="2">
    <source>
        <dbReference type="ARBA" id="ARBA00022670"/>
    </source>
</evidence>
<dbReference type="SUPFAM" id="SSF50494">
    <property type="entry name" value="Trypsin-like serine proteases"/>
    <property type="match status" value="1"/>
</dbReference>
<accession>A0A1H3R5U7</accession>
<evidence type="ECO:0000256" key="7">
    <source>
        <dbReference type="SAM" id="MobiDB-lite"/>
    </source>
</evidence>
<evidence type="ECO:0000256" key="4">
    <source>
        <dbReference type="ARBA" id="ARBA00022801"/>
    </source>
</evidence>
<organism evidence="9 10">
    <name type="scientific">Geodermatophilus africanus</name>
    <dbReference type="NCBI Taxonomy" id="1137993"/>
    <lineage>
        <taxon>Bacteria</taxon>
        <taxon>Bacillati</taxon>
        <taxon>Actinomycetota</taxon>
        <taxon>Actinomycetes</taxon>
        <taxon>Geodermatophilales</taxon>
        <taxon>Geodermatophilaceae</taxon>
        <taxon>Geodermatophilus</taxon>
    </lineage>
</organism>
<evidence type="ECO:0000256" key="3">
    <source>
        <dbReference type="ARBA" id="ARBA00022729"/>
    </source>
</evidence>
<protein>
    <recommendedName>
        <fullName evidence="6">Serine protease</fullName>
        <ecNumber evidence="6">3.4.21.-</ecNumber>
    </recommendedName>
</protein>
<sequence length="303" mass="32287">MVALKSVNHSSSPFESLAAEGTAASAVTDGSRGSERGEESRSQRYLVAKGKGGPLRSPFETVIGRDERVRILDTDLHPWRMICALQMRGPTGAGAIGTGWFIGPKTVVTAGHCVFSNFFFGGWASSVEVVPGLNGQGSDSGARPYGSATSTRFSSVDQWTSTEDPDFDIGCIHLDEALGKRVGWFAVGALPPEYLQGFLLNVSGYPGDRGDGLEQYHGRNRALRVSERRLFYEIDTYGGQSGAPVWIQEDEDSQPVAVGVHAYGVGGTPAALGITANSAPRITPEVLNTFIEWVGQDGGWSEG</sequence>
<dbReference type="EC" id="3.4.21.-" evidence="6"/>
<dbReference type="Gene3D" id="2.40.10.10">
    <property type="entry name" value="Trypsin-like serine proteases"/>
    <property type="match status" value="2"/>
</dbReference>
<dbReference type="InterPro" id="IPR043504">
    <property type="entry name" value="Peptidase_S1_PA_chymotrypsin"/>
</dbReference>
<dbReference type="InterPro" id="IPR050966">
    <property type="entry name" value="Glutamyl_endopeptidase"/>
</dbReference>
<keyword evidence="4 6" id="KW-0378">Hydrolase</keyword>